<gene>
    <name evidence="11" type="ORF">GCM10010885_11220</name>
</gene>
<evidence type="ECO:0000256" key="4">
    <source>
        <dbReference type="ARBA" id="ARBA00022475"/>
    </source>
</evidence>
<feature type="transmembrane region" description="Helical" evidence="9">
    <location>
        <begin position="143"/>
        <end position="160"/>
    </location>
</feature>
<evidence type="ECO:0000313" key="12">
    <source>
        <dbReference type="Proteomes" id="UP000637695"/>
    </source>
</evidence>
<name>A0A917K974_9BACL</name>
<dbReference type="PANTHER" id="PTHR32243:SF50">
    <property type="entry name" value="MALTOSE_MALTODEXTRIN TRANSPORT SYSTEM PERMEASE PROTEIN MALG"/>
    <property type="match status" value="1"/>
</dbReference>
<keyword evidence="12" id="KW-1185">Reference proteome</keyword>
<evidence type="ECO:0000313" key="11">
    <source>
        <dbReference type="EMBL" id="GGJ03717.1"/>
    </source>
</evidence>
<comment type="caution">
    <text evidence="11">The sequence shown here is derived from an EMBL/GenBank/DDBJ whole genome shotgun (WGS) entry which is preliminary data.</text>
</comment>
<keyword evidence="8 9" id="KW-0472">Membrane</keyword>
<comment type="subcellular location">
    <subcellularLocation>
        <location evidence="1 9">Cell membrane</location>
        <topology evidence="1 9">Multi-pass membrane protein</topology>
    </subcellularLocation>
</comment>
<keyword evidence="6 9" id="KW-0812">Transmembrane</keyword>
<keyword evidence="3 9" id="KW-0813">Transport</keyword>
<dbReference type="GO" id="GO:0015423">
    <property type="term" value="F:ABC-type maltose transporter activity"/>
    <property type="evidence" value="ECO:0007669"/>
    <property type="project" value="TreeGrafter"/>
</dbReference>
<dbReference type="AlphaFoldDB" id="A0A917K974"/>
<dbReference type="GO" id="GO:0005886">
    <property type="term" value="C:plasma membrane"/>
    <property type="evidence" value="ECO:0007669"/>
    <property type="project" value="UniProtKB-SubCell"/>
</dbReference>
<feature type="transmembrane region" description="Helical" evidence="9">
    <location>
        <begin position="21"/>
        <end position="42"/>
    </location>
</feature>
<keyword evidence="4" id="KW-1003">Cell membrane</keyword>
<dbReference type="SUPFAM" id="SSF161098">
    <property type="entry name" value="MetI-like"/>
    <property type="match status" value="1"/>
</dbReference>
<reference evidence="11" key="2">
    <citation type="submission" date="2020-09" db="EMBL/GenBank/DDBJ databases">
        <authorList>
            <person name="Sun Q."/>
            <person name="Ohkuma M."/>
        </authorList>
    </citation>
    <scope>NUCLEOTIDE SEQUENCE</scope>
    <source>
        <strain evidence="11">JCM 18487</strain>
    </source>
</reference>
<dbReference type="CDD" id="cd06261">
    <property type="entry name" value="TM_PBP2"/>
    <property type="match status" value="1"/>
</dbReference>
<evidence type="ECO:0000256" key="7">
    <source>
        <dbReference type="ARBA" id="ARBA00022989"/>
    </source>
</evidence>
<keyword evidence="7 9" id="KW-1133">Transmembrane helix</keyword>
<proteinExistence type="inferred from homology"/>
<evidence type="ECO:0000256" key="3">
    <source>
        <dbReference type="ARBA" id="ARBA00022448"/>
    </source>
</evidence>
<evidence type="ECO:0000256" key="9">
    <source>
        <dbReference type="RuleBase" id="RU363032"/>
    </source>
</evidence>
<protein>
    <submittedName>
        <fullName evidence="11">Cyclodextrin transporter permease</fullName>
    </submittedName>
</protein>
<feature type="domain" description="ABC transmembrane type-1" evidence="10">
    <location>
        <begin position="75"/>
        <end position="266"/>
    </location>
</feature>
<evidence type="ECO:0000256" key="6">
    <source>
        <dbReference type="ARBA" id="ARBA00022692"/>
    </source>
</evidence>
<organism evidence="11 12">
    <name type="scientific">Alicyclobacillus cellulosilyticus</name>
    <dbReference type="NCBI Taxonomy" id="1003997"/>
    <lineage>
        <taxon>Bacteria</taxon>
        <taxon>Bacillati</taxon>
        <taxon>Bacillota</taxon>
        <taxon>Bacilli</taxon>
        <taxon>Bacillales</taxon>
        <taxon>Alicyclobacillaceae</taxon>
        <taxon>Alicyclobacillus</taxon>
    </lineage>
</organism>
<dbReference type="Proteomes" id="UP000637695">
    <property type="component" value="Unassembled WGS sequence"/>
</dbReference>
<comment type="similarity">
    <text evidence="2">Belongs to the binding-protein-dependent transport system permease family. MalFG subfamily.</text>
</comment>
<dbReference type="EMBL" id="BMOY01000013">
    <property type="protein sequence ID" value="GGJ03717.1"/>
    <property type="molecule type" value="Genomic_DNA"/>
</dbReference>
<feature type="transmembrane region" description="Helical" evidence="9">
    <location>
        <begin position="112"/>
        <end position="137"/>
    </location>
</feature>
<dbReference type="Pfam" id="PF00528">
    <property type="entry name" value="BPD_transp_1"/>
    <property type="match status" value="1"/>
</dbReference>
<keyword evidence="5" id="KW-0762">Sugar transport</keyword>
<reference evidence="11" key="1">
    <citation type="journal article" date="2014" name="Int. J. Syst. Evol. Microbiol.">
        <title>Complete genome sequence of Corynebacterium casei LMG S-19264T (=DSM 44701T), isolated from a smear-ripened cheese.</title>
        <authorList>
            <consortium name="US DOE Joint Genome Institute (JGI-PGF)"/>
            <person name="Walter F."/>
            <person name="Albersmeier A."/>
            <person name="Kalinowski J."/>
            <person name="Ruckert C."/>
        </authorList>
    </citation>
    <scope>NUCLEOTIDE SEQUENCE</scope>
    <source>
        <strain evidence="11">JCM 18487</strain>
    </source>
</reference>
<dbReference type="InterPro" id="IPR050901">
    <property type="entry name" value="BP-dep_ABC_trans_perm"/>
</dbReference>
<dbReference type="InterPro" id="IPR035906">
    <property type="entry name" value="MetI-like_sf"/>
</dbReference>
<dbReference type="InterPro" id="IPR000515">
    <property type="entry name" value="MetI-like"/>
</dbReference>
<feature type="transmembrane region" description="Helical" evidence="9">
    <location>
        <begin position="241"/>
        <end position="266"/>
    </location>
</feature>
<accession>A0A917K974</accession>
<feature type="transmembrane region" description="Helical" evidence="9">
    <location>
        <begin position="81"/>
        <end position="100"/>
    </location>
</feature>
<evidence type="ECO:0000256" key="2">
    <source>
        <dbReference type="ARBA" id="ARBA00009047"/>
    </source>
</evidence>
<evidence type="ECO:0000259" key="10">
    <source>
        <dbReference type="PROSITE" id="PS50928"/>
    </source>
</evidence>
<dbReference type="PROSITE" id="PS50928">
    <property type="entry name" value="ABC_TM1"/>
    <property type="match status" value="1"/>
</dbReference>
<evidence type="ECO:0000256" key="8">
    <source>
        <dbReference type="ARBA" id="ARBA00023136"/>
    </source>
</evidence>
<evidence type="ECO:0000256" key="1">
    <source>
        <dbReference type="ARBA" id="ARBA00004651"/>
    </source>
</evidence>
<dbReference type="GO" id="GO:0042956">
    <property type="term" value="P:maltodextrin transmembrane transport"/>
    <property type="evidence" value="ECO:0007669"/>
    <property type="project" value="TreeGrafter"/>
</dbReference>
<feature type="transmembrane region" description="Helical" evidence="9">
    <location>
        <begin position="198"/>
        <end position="221"/>
    </location>
</feature>
<dbReference type="RefSeq" id="WP_188881668.1">
    <property type="nucleotide sequence ID" value="NZ_BMOY01000013.1"/>
</dbReference>
<dbReference type="PANTHER" id="PTHR32243">
    <property type="entry name" value="MALTOSE TRANSPORT SYSTEM PERMEASE-RELATED"/>
    <property type="match status" value="1"/>
</dbReference>
<sequence length="281" mass="31191">MSRARRAYKPGERLRVWSIRLVLWVVIVMALLPLVYVVTASFSPTQTFFSPSVIPQHPTLDNYRAVFQSGFMRWVWNSTEVAVVVSAAQLVMTSTAAYAFSRLRFIGRKYGLMTLLLLQMFPNSMAIAAIYAVLARLGILDRLWVYALLLIGGSAFNIWLMKGYFDTIPRELDESAYVDGAGHFQIFWRIVLPLARPMLAVVFFLTIIGMYSEYILAGTVLQSPDNYTLGLGMFTLISGQFAQNWGIFAAGSLMAAVPLSVAFAILNPMMARGLTAGATKG</sequence>
<evidence type="ECO:0000256" key="5">
    <source>
        <dbReference type="ARBA" id="ARBA00022597"/>
    </source>
</evidence>
<dbReference type="Gene3D" id="1.10.3720.10">
    <property type="entry name" value="MetI-like"/>
    <property type="match status" value="1"/>
</dbReference>